<proteinExistence type="predicted"/>
<name>A0ABR7DG95_9CLOT</name>
<keyword evidence="1" id="KW-0472">Membrane</keyword>
<keyword evidence="1" id="KW-1133">Transmembrane helix</keyword>
<gene>
    <name evidence="2" type="ORF">H8S20_12435</name>
</gene>
<feature type="transmembrane region" description="Helical" evidence="1">
    <location>
        <begin position="71"/>
        <end position="92"/>
    </location>
</feature>
<comment type="caution">
    <text evidence="2">The sequence shown here is derived from an EMBL/GenBank/DDBJ whole genome shotgun (WGS) entry which is preliminary data.</text>
</comment>
<evidence type="ECO:0000256" key="1">
    <source>
        <dbReference type="SAM" id="Phobius"/>
    </source>
</evidence>
<evidence type="ECO:0000313" key="3">
    <source>
        <dbReference type="Proteomes" id="UP000596929"/>
    </source>
</evidence>
<dbReference type="Pfam" id="PF11457">
    <property type="entry name" value="DUF3021"/>
    <property type="match status" value="1"/>
</dbReference>
<organism evidence="2 3">
    <name type="scientific">Clostridium hominis</name>
    <dbReference type="NCBI Taxonomy" id="2763036"/>
    <lineage>
        <taxon>Bacteria</taxon>
        <taxon>Bacillati</taxon>
        <taxon>Bacillota</taxon>
        <taxon>Clostridia</taxon>
        <taxon>Eubacteriales</taxon>
        <taxon>Clostridiaceae</taxon>
        <taxon>Clostridium</taxon>
    </lineage>
</organism>
<sequence>MSSMKSFFYKFCVMFTVITITYGIFNVFTSLDEIFHRGFLQCLGLAVIFAVVLTALDSLSNKIKLLASDCFVWIQYLILVTIIVSWAILFRWGDWNNIWYIIIFVGSFTLIYLFVYFFIDLSNKEEDDRLNKQLKKYQKDISDK</sequence>
<feature type="transmembrane region" description="Helical" evidence="1">
    <location>
        <begin position="7"/>
        <end position="28"/>
    </location>
</feature>
<feature type="transmembrane region" description="Helical" evidence="1">
    <location>
        <begin position="98"/>
        <end position="119"/>
    </location>
</feature>
<dbReference type="InterPro" id="IPR021560">
    <property type="entry name" value="DUF3021"/>
</dbReference>
<keyword evidence="1" id="KW-0812">Transmembrane</keyword>
<feature type="transmembrane region" description="Helical" evidence="1">
    <location>
        <begin position="34"/>
        <end position="59"/>
    </location>
</feature>
<protein>
    <submittedName>
        <fullName evidence="2">DUF3021 family protein</fullName>
    </submittedName>
</protein>
<dbReference type="Proteomes" id="UP000596929">
    <property type="component" value="Unassembled WGS sequence"/>
</dbReference>
<dbReference type="EMBL" id="JACOOO010000025">
    <property type="protein sequence ID" value="MBC5629693.1"/>
    <property type="molecule type" value="Genomic_DNA"/>
</dbReference>
<accession>A0ABR7DG95</accession>
<evidence type="ECO:0000313" key="2">
    <source>
        <dbReference type="EMBL" id="MBC5629693.1"/>
    </source>
</evidence>
<dbReference type="RefSeq" id="WP_186860325.1">
    <property type="nucleotide sequence ID" value="NZ_JACOOO010000025.1"/>
</dbReference>
<keyword evidence="3" id="KW-1185">Reference proteome</keyword>
<reference evidence="2 3" key="1">
    <citation type="submission" date="2020-08" db="EMBL/GenBank/DDBJ databases">
        <title>Genome public.</title>
        <authorList>
            <person name="Liu C."/>
            <person name="Sun Q."/>
        </authorList>
    </citation>
    <scope>NUCLEOTIDE SEQUENCE [LARGE SCALE GENOMIC DNA]</scope>
    <source>
        <strain evidence="2 3">NSJ-6</strain>
    </source>
</reference>